<evidence type="ECO:0000313" key="3">
    <source>
        <dbReference type="EMBL" id="MBE2997786.1"/>
    </source>
</evidence>
<evidence type="ECO:0008006" key="5">
    <source>
        <dbReference type="Google" id="ProtNLM"/>
    </source>
</evidence>
<feature type="signal peptide" evidence="2">
    <location>
        <begin position="1"/>
        <end position="31"/>
    </location>
</feature>
<keyword evidence="4" id="KW-1185">Reference proteome</keyword>
<evidence type="ECO:0000256" key="1">
    <source>
        <dbReference type="SAM" id="MobiDB-lite"/>
    </source>
</evidence>
<dbReference type="Proteomes" id="UP000806528">
    <property type="component" value="Unassembled WGS sequence"/>
</dbReference>
<feature type="chain" id="PRO_5046462704" description="Secreted protein" evidence="2">
    <location>
        <begin position="32"/>
        <end position="487"/>
    </location>
</feature>
<gene>
    <name evidence="3" type="ORF">IDM40_03545</name>
</gene>
<reference evidence="3 4" key="1">
    <citation type="submission" date="2020-09" db="EMBL/GenBank/DDBJ databases">
        <title>Diversity and distribution of actinomycetes associated with coral in the coast of Hainan.</title>
        <authorList>
            <person name="Li F."/>
        </authorList>
    </citation>
    <scope>NUCLEOTIDE SEQUENCE [LARGE SCALE GENOMIC DNA]</scope>
    <source>
        <strain evidence="3 4">HNM0947</strain>
    </source>
</reference>
<evidence type="ECO:0000256" key="2">
    <source>
        <dbReference type="SAM" id="SignalP"/>
    </source>
</evidence>
<accession>A0ABR9P1R2</accession>
<comment type="caution">
    <text evidence="3">The sequence shown here is derived from an EMBL/GenBank/DDBJ whole genome shotgun (WGS) entry which is preliminary data.</text>
</comment>
<proteinExistence type="predicted"/>
<organism evidence="3 4">
    <name type="scientific">Nocardiopsis coralli</name>
    <dbReference type="NCBI Taxonomy" id="2772213"/>
    <lineage>
        <taxon>Bacteria</taxon>
        <taxon>Bacillati</taxon>
        <taxon>Actinomycetota</taxon>
        <taxon>Actinomycetes</taxon>
        <taxon>Streptosporangiales</taxon>
        <taxon>Nocardiopsidaceae</taxon>
        <taxon>Nocardiopsis</taxon>
    </lineage>
</organism>
<sequence length="487" mass="49421">MSQSRRFTARTALLAASTAGFVALGSGLAGADTLEPNALESATEEVGPMAERLLVENVAPTVNSLVPAGAGPAAGDALDELQQTANDPDKPAPDLGAAVPEGEVTLATPVGDAPNPTSTLGDTLSEGQAMTGLDGDPHDTVGHDAGAAVEETAQGAGDRVEETGHGAGETLEGAATTVVPQAAHTVMDVRDRVVPQSDDLEQVTALPGEAADRIGAPSLPQSGELSDLTAENSLEIDQVLQDPLGQGSTVQQSASGPEVPNVWDLPGAFGVHVPDSLQEVVESNPVTDDNYVSLGEEDVLGMVGNTNWDWEGQETLPQSDPHWADLGARKPSNFAALRPSGNLGGSATVGQAADLGGTAESATDGLTPEGVETFSLNGPVSETSIDPADSELEPVLEAAEPVTGQVEETLPQTSELGLPQVAEGVDAGTVEDVTEGLGQGTDLVHEIDLSDPISISGGTEEQETPEGMVEHPTVTDLPGSDALPVVS</sequence>
<evidence type="ECO:0000313" key="4">
    <source>
        <dbReference type="Proteomes" id="UP000806528"/>
    </source>
</evidence>
<name>A0ABR9P1R2_9ACTN</name>
<feature type="compositionally biased region" description="Polar residues" evidence="1">
    <location>
        <begin position="115"/>
        <end position="128"/>
    </location>
</feature>
<keyword evidence="2" id="KW-0732">Signal</keyword>
<dbReference type="RefSeq" id="WP_193120454.1">
    <property type="nucleotide sequence ID" value="NZ_JADBGI010000003.1"/>
</dbReference>
<feature type="region of interest" description="Disordered" evidence="1">
    <location>
        <begin position="445"/>
        <end position="487"/>
    </location>
</feature>
<dbReference type="EMBL" id="JADBGI010000003">
    <property type="protein sequence ID" value="MBE2997786.1"/>
    <property type="molecule type" value="Genomic_DNA"/>
</dbReference>
<feature type="region of interest" description="Disordered" evidence="1">
    <location>
        <begin position="106"/>
        <end position="143"/>
    </location>
</feature>
<protein>
    <recommendedName>
        <fullName evidence="5">Secreted protein</fullName>
    </recommendedName>
</protein>